<dbReference type="Pfam" id="PF13528">
    <property type="entry name" value="Glyco_trans_1_3"/>
    <property type="match status" value="2"/>
</dbReference>
<sequence length="377" mass="42850">MKILYGVQGTGNGHITRARSMAAEFALAGVEVDFVFSGRPASDYFDMDVFGDYRVFDGLSFVAKNGQLDLLATCQKARFLTLFKDIRQLNTRGYDLVITDFEPIVAWAAKRQGIPCLGFGHQYAFCHNIPRYTGKRLSQWILSNFAPSTTQLGAHWHHFGYPILPPLVHLDEHLHEKKRAPYEKTVLVYLPFENSEEVMEWLEDIPNYRFRLHCKDIDPGVYRNIEVFPFSLREFQKNLSECESVLCNAGFELNSEALQLGRRILAKPMQGQIEQLSNMIALQALGLAQTSEVLNAKVIEQWLESSRVVQISYPNVARAVVRWLQADNDTTVDELCAGLWAQTPNTAGIDFTFPVAKKAQPVHRALKRQRLANCQPR</sequence>
<accession>A0ABU9FZL7</accession>
<proteinExistence type="predicted"/>
<protein>
    <submittedName>
        <fullName evidence="1">MJ1255/VC2487 family glycosyltransferase</fullName>
        <ecNumber evidence="1">2.4.-.-</ecNumber>
    </submittedName>
</protein>
<dbReference type="Gene3D" id="3.40.50.2000">
    <property type="entry name" value="Glycogen Phosphorylase B"/>
    <property type="match status" value="1"/>
</dbReference>
<comment type="caution">
    <text evidence="1">The sequence shown here is derived from an EMBL/GenBank/DDBJ whole genome shotgun (WGS) entry which is preliminary data.</text>
</comment>
<evidence type="ECO:0000313" key="1">
    <source>
        <dbReference type="EMBL" id="MEL0611665.1"/>
    </source>
</evidence>
<keyword evidence="1" id="KW-0808">Transferase</keyword>
<reference evidence="1 2" key="1">
    <citation type="submission" date="2024-02" db="EMBL/GenBank/DDBJ databases">
        <title>Bacteria isolated from the canopy kelp, Nereocystis luetkeana.</title>
        <authorList>
            <person name="Pfister C.A."/>
            <person name="Younker I.T."/>
            <person name="Light S.H."/>
        </authorList>
    </citation>
    <scope>NUCLEOTIDE SEQUENCE [LARGE SCALE GENOMIC DNA]</scope>
    <source>
        <strain evidence="1 2">TI.4.07</strain>
    </source>
</reference>
<evidence type="ECO:0000313" key="2">
    <source>
        <dbReference type="Proteomes" id="UP001379949"/>
    </source>
</evidence>
<organism evidence="1 2">
    <name type="scientific">Marinomonas arenicola</name>
    <dbReference type="NCBI Taxonomy" id="569601"/>
    <lineage>
        <taxon>Bacteria</taxon>
        <taxon>Pseudomonadati</taxon>
        <taxon>Pseudomonadota</taxon>
        <taxon>Gammaproteobacteria</taxon>
        <taxon>Oceanospirillales</taxon>
        <taxon>Oceanospirillaceae</taxon>
        <taxon>Marinomonas</taxon>
    </lineage>
</organism>
<dbReference type="EMBL" id="JBAKAR010000001">
    <property type="protein sequence ID" value="MEL0611665.1"/>
    <property type="molecule type" value="Genomic_DNA"/>
</dbReference>
<dbReference type="InterPro" id="IPR005262">
    <property type="entry name" value="MJ1255-like"/>
</dbReference>
<dbReference type="EC" id="2.4.-.-" evidence="1"/>
<dbReference type="GO" id="GO:0016757">
    <property type="term" value="F:glycosyltransferase activity"/>
    <property type="evidence" value="ECO:0007669"/>
    <property type="project" value="UniProtKB-KW"/>
</dbReference>
<dbReference type="NCBIfam" id="TIGR00661">
    <property type="entry name" value="MJ1255"/>
    <property type="match status" value="1"/>
</dbReference>
<keyword evidence="1" id="KW-0328">Glycosyltransferase</keyword>
<dbReference type="SUPFAM" id="SSF53756">
    <property type="entry name" value="UDP-Glycosyltransferase/glycogen phosphorylase"/>
    <property type="match status" value="1"/>
</dbReference>
<dbReference type="RefSeq" id="WP_341566024.1">
    <property type="nucleotide sequence ID" value="NZ_JBAKAR010000001.1"/>
</dbReference>
<keyword evidence="2" id="KW-1185">Reference proteome</keyword>
<name>A0ABU9FZL7_9GAMM</name>
<gene>
    <name evidence="1" type="ORF">V6242_00805</name>
</gene>
<dbReference type="Proteomes" id="UP001379949">
    <property type="component" value="Unassembled WGS sequence"/>
</dbReference>